<keyword evidence="3" id="KW-1185">Reference proteome</keyword>
<keyword evidence="1" id="KW-1133">Transmembrane helix</keyword>
<dbReference type="Proteomes" id="UP000184232">
    <property type="component" value="Unassembled WGS sequence"/>
</dbReference>
<dbReference type="NCBIfam" id="NF040945">
    <property type="entry name" value="CCC_membrane"/>
    <property type="match status" value="1"/>
</dbReference>
<dbReference type="AlphaFoldDB" id="A0A1M6LZW6"/>
<protein>
    <submittedName>
        <fullName evidence="2">M penetrans paralogue family 26</fullName>
    </submittedName>
</protein>
<feature type="transmembrane region" description="Helical" evidence="1">
    <location>
        <begin position="12"/>
        <end position="41"/>
    </location>
</feature>
<evidence type="ECO:0000313" key="3">
    <source>
        <dbReference type="Proteomes" id="UP000184232"/>
    </source>
</evidence>
<proteinExistence type="predicted"/>
<evidence type="ECO:0000313" key="2">
    <source>
        <dbReference type="EMBL" id="SHJ76799.1"/>
    </source>
</evidence>
<dbReference type="EMBL" id="FQZH01000006">
    <property type="protein sequence ID" value="SHJ76799.1"/>
    <property type="molecule type" value="Genomic_DNA"/>
</dbReference>
<name>A0A1M6LZW6_9FLAO</name>
<keyword evidence="1" id="KW-0812">Transmembrane</keyword>
<evidence type="ECO:0000256" key="1">
    <source>
        <dbReference type="SAM" id="Phobius"/>
    </source>
</evidence>
<organism evidence="2 3">
    <name type="scientific">Flavobacterium haoranii</name>
    <dbReference type="NCBI Taxonomy" id="683124"/>
    <lineage>
        <taxon>Bacteria</taxon>
        <taxon>Pseudomonadati</taxon>
        <taxon>Bacteroidota</taxon>
        <taxon>Flavobacteriia</taxon>
        <taxon>Flavobacteriales</taxon>
        <taxon>Flavobacteriaceae</taxon>
        <taxon>Flavobacterium</taxon>
    </lineage>
</organism>
<keyword evidence="1" id="KW-0472">Membrane</keyword>
<dbReference type="Pfam" id="PF07666">
    <property type="entry name" value="MpPF26"/>
    <property type="match status" value="1"/>
</dbReference>
<accession>A0A1M6LZW6</accession>
<dbReference type="RefSeq" id="WP_072785749.1">
    <property type="nucleotide sequence ID" value="NZ_CP045292.1"/>
</dbReference>
<dbReference type="InterPro" id="IPR011655">
    <property type="entry name" value="MpPF26"/>
</dbReference>
<feature type="transmembrane region" description="Helical" evidence="1">
    <location>
        <begin position="66"/>
        <end position="89"/>
    </location>
</feature>
<gene>
    <name evidence="2" type="ORF">SAMN05444337_2577</name>
</gene>
<sequence length="110" mass="12020">MENQKLPNATPVLVLGIISIITCCCYGIVGAIAGIVGLVLAKKDLALYNENPSAYSNYNNLKIGRILCIVGIVLSILYIVYIIALISMFGMETLQDPQVLQEKIREMMGK</sequence>
<reference evidence="2 3" key="1">
    <citation type="submission" date="2016-11" db="EMBL/GenBank/DDBJ databases">
        <authorList>
            <person name="Jaros S."/>
            <person name="Januszkiewicz K."/>
            <person name="Wedrychowicz H."/>
        </authorList>
    </citation>
    <scope>NUCLEOTIDE SEQUENCE [LARGE SCALE GENOMIC DNA]</scope>
    <source>
        <strain evidence="2 3">DSM 22807</strain>
    </source>
</reference>
<dbReference type="STRING" id="683124.SAMN05444337_2577"/>